<name>A0AAV8SRW3_9ROSI</name>
<proteinExistence type="predicted"/>
<protein>
    <recommendedName>
        <fullName evidence="4">Transmembrane protein</fullName>
    </recommendedName>
</protein>
<dbReference type="Proteomes" id="UP001159364">
    <property type="component" value="Linkage Group LG09"/>
</dbReference>
<accession>A0AAV8SRW3</accession>
<keyword evidence="1" id="KW-0472">Membrane</keyword>
<evidence type="ECO:0008006" key="4">
    <source>
        <dbReference type="Google" id="ProtNLM"/>
    </source>
</evidence>
<evidence type="ECO:0000313" key="2">
    <source>
        <dbReference type="EMBL" id="KAJ8754997.1"/>
    </source>
</evidence>
<dbReference type="PANTHER" id="PTHR35708:SF4">
    <property type="entry name" value="TRANSMEMBRANE PROTEIN"/>
    <property type="match status" value="1"/>
</dbReference>
<dbReference type="EMBL" id="JAIWQS010000009">
    <property type="protein sequence ID" value="KAJ8754997.1"/>
    <property type="molecule type" value="Genomic_DNA"/>
</dbReference>
<evidence type="ECO:0000313" key="3">
    <source>
        <dbReference type="Proteomes" id="UP001159364"/>
    </source>
</evidence>
<keyword evidence="1" id="KW-0812">Transmembrane</keyword>
<reference evidence="2 3" key="1">
    <citation type="submission" date="2021-09" db="EMBL/GenBank/DDBJ databases">
        <title>Genomic insights and catalytic innovation underlie evolution of tropane alkaloids biosynthesis.</title>
        <authorList>
            <person name="Wang Y.-J."/>
            <person name="Tian T."/>
            <person name="Huang J.-P."/>
            <person name="Huang S.-X."/>
        </authorList>
    </citation>
    <scope>NUCLEOTIDE SEQUENCE [LARGE SCALE GENOMIC DNA]</scope>
    <source>
        <strain evidence="2">KIB-2018</strain>
        <tissue evidence="2">Leaf</tissue>
    </source>
</reference>
<dbReference type="AlphaFoldDB" id="A0AAV8SRW3"/>
<feature type="transmembrane region" description="Helical" evidence="1">
    <location>
        <begin position="44"/>
        <end position="61"/>
    </location>
</feature>
<organism evidence="2 3">
    <name type="scientific">Erythroxylum novogranatense</name>
    <dbReference type="NCBI Taxonomy" id="1862640"/>
    <lineage>
        <taxon>Eukaryota</taxon>
        <taxon>Viridiplantae</taxon>
        <taxon>Streptophyta</taxon>
        <taxon>Embryophyta</taxon>
        <taxon>Tracheophyta</taxon>
        <taxon>Spermatophyta</taxon>
        <taxon>Magnoliopsida</taxon>
        <taxon>eudicotyledons</taxon>
        <taxon>Gunneridae</taxon>
        <taxon>Pentapetalae</taxon>
        <taxon>rosids</taxon>
        <taxon>fabids</taxon>
        <taxon>Malpighiales</taxon>
        <taxon>Erythroxylaceae</taxon>
        <taxon>Erythroxylum</taxon>
    </lineage>
</organism>
<gene>
    <name evidence="2" type="ORF">K2173_015509</name>
</gene>
<sequence>MVNAAENQTPTSMLPSKLSLLLLSVLVSCVVLTCFLTFGSSPVPVTILILLLPSMFVFIFSKKKAILIEDTNPKCCPKTQSETEVGKNLNADMDTVNQCNGRGHSEACLVDEYQVESTEFPSDGESSDGFVASENFELGWMCSRNIGESKEMSESSCSDEDDEDDNLIEISLPKKNGVNINEESKQQLQSSLPDYFTESIFRQQGLVEILEEIEDVIEEDNLIEIDLSMGFIK</sequence>
<feature type="transmembrane region" description="Helical" evidence="1">
    <location>
        <begin position="20"/>
        <end position="38"/>
    </location>
</feature>
<keyword evidence="1" id="KW-1133">Transmembrane helix</keyword>
<keyword evidence="3" id="KW-1185">Reference proteome</keyword>
<comment type="caution">
    <text evidence="2">The sequence shown here is derived from an EMBL/GenBank/DDBJ whole genome shotgun (WGS) entry which is preliminary data.</text>
</comment>
<evidence type="ECO:0000256" key="1">
    <source>
        <dbReference type="SAM" id="Phobius"/>
    </source>
</evidence>
<dbReference type="PANTHER" id="PTHR35708">
    <property type="entry name" value="GB|AAD25831.1"/>
    <property type="match status" value="1"/>
</dbReference>